<comment type="subcellular location">
    <subcellularLocation>
        <location evidence="16 17">Host cytoplasm</location>
    </subcellularLocation>
    <subcellularLocation>
        <location evidence="16 17">Host nucleus</location>
    </subcellularLocation>
</comment>
<comment type="function">
    <text evidence="16">Plays a major role in the induction and maintenance of cellular transformation. E6 associates with host UBE3A/E6-AP ubiquitin-protein ligase and modulates its activity. Protects host keratinocytes from apoptosis by mediating the degradation of host BAK1. May also inhibit host immune response.</text>
</comment>
<keyword evidence="2 16" id="KW-0244">Early protein</keyword>
<comment type="caution">
    <text evidence="16">Lacks conserved residue(s) required for the propagation of feature annotation.</text>
</comment>
<feature type="zinc finger region" evidence="16">
    <location>
        <begin position="110"/>
        <end position="146"/>
    </location>
</feature>
<dbReference type="HAMAP" id="MF_04006">
    <property type="entry name" value="HPV_E6"/>
    <property type="match status" value="1"/>
</dbReference>
<dbReference type="Gene3D" id="3.30.240.40">
    <property type="entry name" value="E6 early regulatory protein"/>
    <property type="match status" value="2"/>
</dbReference>
<keyword evidence="15 16" id="KW-1119">Modulation of host cell apoptosis by virus</keyword>
<evidence type="ECO:0000256" key="1">
    <source>
        <dbReference type="ARBA" id="ARBA00006346"/>
    </source>
</evidence>
<evidence type="ECO:0000256" key="6">
    <source>
        <dbReference type="ARBA" id="ARBA00022723"/>
    </source>
</evidence>
<evidence type="ECO:0000313" key="18">
    <source>
        <dbReference type="EMBL" id="AYA94505.1"/>
    </source>
</evidence>
<evidence type="ECO:0000256" key="10">
    <source>
        <dbReference type="ARBA" id="ARBA00023125"/>
    </source>
</evidence>
<dbReference type="GO" id="GO:0030430">
    <property type="term" value="C:host cell cytoplasm"/>
    <property type="evidence" value="ECO:0007669"/>
    <property type="project" value="UniProtKB-SubCell"/>
</dbReference>
<keyword evidence="3 16" id="KW-1048">Host nucleus</keyword>
<keyword evidence="5 16" id="KW-1090">Inhibition of host innate immune response by virus</keyword>
<keyword evidence="4 16" id="KW-0945">Host-virus interaction</keyword>
<evidence type="ECO:0000256" key="17">
    <source>
        <dbReference type="RuleBase" id="RU363123"/>
    </source>
</evidence>
<evidence type="ECO:0000256" key="9">
    <source>
        <dbReference type="ARBA" id="ARBA00023015"/>
    </source>
</evidence>
<keyword evidence="7 16" id="KW-0863">Zinc-finger</keyword>
<evidence type="ECO:0000256" key="7">
    <source>
        <dbReference type="ARBA" id="ARBA00022771"/>
    </source>
</evidence>
<proteinExistence type="inferred from homology"/>
<dbReference type="Pfam" id="PF00518">
    <property type="entry name" value="E6"/>
    <property type="match status" value="1"/>
</dbReference>
<dbReference type="EMBL" id="MH777341">
    <property type="protein sequence ID" value="AYA94505.1"/>
    <property type="molecule type" value="Genomic_DNA"/>
</dbReference>
<dbReference type="SUPFAM" id="SSF161229">
    <property type="entry name" value="E6 C-terminal domain-like"/>
    <property type="match status" value="2"/>
</dbReference>
<keyword evidence="11 16" id="KW-0010">Activator</keyword>
<keyword evidence="14 16" id="KW-0899">Viral immunoevasion</keyword>
<evidence type="ECO:0000256" key="2">
    <source>
        <dbReference type="ARBA" id="ARBA00022518"/>
    </source>
</evidence>
<dbReference type="InterPro" id="IPR001334">
    <property type="entry name" value="E6"/>
</dbReference>
<dbReference type="GO" id="GO:0042025">
    <property type="term" value="C:host cell nucleus"/>
    <property type="evidence" value="ECO:0007669"/>
    <property type="project" value="UniProtKB-SubCell"/>
</dbReference>
<dbReference type="InterPro" id="IPR038575">
    <property type="entry name" value="E6_sf"/>
</dbReference>
<dbReference type="GO" id="GO:0039502">
    <property type="term" value="P:symbiont-mediated suppression of host type I interferon-mediated signaling pathway"/>
    <property type="evidence" value="ECO:0007669"/>
    <property type="project" value="UniProtKB-UniRule"/>
</dbReference>
<dbReference type="GO" id="GO:0039648">
    <property type="term" value="P:symbiont-mediated perturbation of host ubiquitin-like protein modification"/>
    <property type="evidence" value="ECO:0007669"/>
    <property type="project" value="UniProtKB-UniRule"/>
</dbReference>
<evidence type="ECO:0000256" key="4">
    <source>
        <dbReference type="ARBA" id="ARBA00022581"/>
    </source>
</evidence>
<dbReference type="GO" id="GO:0006351">
    <property type="term" value="P:DNA-templated transcription"/>
    <property type="evidence" value="ECO:0007669"/>
    <property type="project" value="UniProtKB-UniRule"/>
</dbReference>
<evidence type="ECO:0000256" key="8">
    <source>
        <dbReference type="ARBA" id="ARBA00022833"/>
    </source>
</evidence>
<organism evidence="18">
    <name type="scientific">Human papillomavirus</name>
    <dbReference type="NCBI Taxonomy" id="10566"/>
    <lineage>
        <taxon>Viruses</taxon>
        <taxon>Monodnaviria</taxon>
        <taxon>Shotokuvirae</taxon>
        <taxon>Cossaviricota</taxon>
        <taxon>Papovaviricetes</taxon>
        <taxon>Zurhausenvirales</taxon>
        <taxon>Papillomaviridae</taxon>
    </lineage>
</organism>
<sequence length="150" mass="17776">MIFRQLSLYSMAAERPTRLDEYCRQLGVTIFNVQIPCLFCKFTLTLQDLASFYTKELSLVWRDSLCYACCAPCLRLCARFEKENFVRCIVKASYFESLLKVPLSEILVRCLYCFKKLDLAEKFDCCISDLPFHLVRHHWRNRCRLCKIES</sequence>
<reference evidence="18" key="1">
    <citation type="journal article" date="2018" name="Nat. Med.">
        <title>Expanded skin virome in DOCK8-deficient patients.</title>
        <authorList>
            <consortium name="NISC Comparative Sequencing Program"/>
            <person name="Tirosh O."/>
            <person name="Conlan S."/>
            <person name="Deming C."/>
            <person name="Lee-Lin S.Q."/>
            <person name="Huang X."/>
            <person name="Su H.C."/>
            <person name="Freeman A.F."/>
            <person name="Segre J.A."/>
            <person name="Kong H.H."/>
        </authorList>
    </citation>
    <scope>NUCLEOTIDE SEQUENCE</scope>
    <source>
        <strain evidence="18">HPV-mSK_200</strain>
    </source>
</reference>
<evidence type="ECO:0000256" key="13">
    <source>
        <dbReference type="ARBA" id="ARBA00023200"/>
    </source>
</evidence>
<dbReference type="GO" id="GO:0003677">
    <property type="term" value="F:DNA binding"/>
    <property type="evidence" value="ECO:0007669"/>
    <property type="project" value="UniProtKB-UniRule"/>
</dbReference>
<feature type="zinc finger region" evidence="16">
    <location>
        <begin position="37"/>
        <end position="73"/>
    </location>
</feature>
<evidence type="ECO:0000256" key="5">
    <source>
        <dbReference type="ARBA" id="ARBA00022632"/>
    </source>
</evidence>
<dbReference type="GO" id="GO:0052170">
    <property type="term" value="P:symbiont-mediated suppression of host innate immune response"/>
    <property type="evidence" value="ECO:0007669"/>
    <property type="project" value="UniProtKB-KW"/>
</dbReference>
<evidence type="ECO:0000256" key="14">
    <source>
        <dbReference type="ARBA" id="ARBA00023280"/>
    </source>
</evidence>
<comment type="subunit">
    <text evidence="16">Forms homodimers. Interacts with ubiquitin-protein ligase UBE3A/E6-AP; this interaction stimulates UBE3A ubiquitin activity. Interacts with host BAK1.</text>
</comment>
<comment type="similarity">
    <text evidence="1 16 17">Belongs to the papillomaviridae E6 protein family.</text>
</comment>
<evidence type="ECO:0000256" key="12">
    <source>
        <dbReference type="ARBA" id="ARBA00023163"/>
    </source>
</evidence>
<keyword evidence="9 16" id="KW-0805">Transcription regulation</keyword>
<dbReference type="GO" id="GO:0008270">
    <property type="term" value="F:zinc ion binding"/>
    <property type="evidence" value="ECO:0007669"/>
    <property type="project" value="UniProtKB-KW"/>
</dbReference>
<keyword evidence="8 16" id="KW-0862">Zinc</keyword>
<keyword evidence="6 16" id="KW-0479">Metal-binding</keyword>
<dbReference type="GO" id="GO:0052150">
    <property type="term" value="P:symbiont-mediated perturbation of host apoptosis"/>
    <property type="evidence" value="ECO:0007669"/>
    <property type="project" value="UniProtKB-KW"/>
</dbReference>
<gene>
    <name evidence="16" type="primary">E6</name>
</gene>
<name>A0A385PKQ8_9PAPI</name>
<dbReference type="GO" id="GO:0006355">
    <property type="term" value="P:regulation of DNA-templated transcription"/>
    <property type="evidence" value="ECO:0007669"/>
    <property type="project" value="UniProtKB-UniRule"/>
</dbReference>
<protein>
    <recommendedName>
        <fullName evidence="16 17">Protein E6</fullName>
    </recommendedName>
</protein>
<evidence type="ECO:0000256" key="3">
    <source>
        <dbReference type="ARBA" id="ARBA00022562"/>
    </source>
</evidence>
<evidence type="ECO:0000256" key="16">
    <source>
        <dbReference type="HAMAP-Rule" id="MF_04006"/>
    </source>
</evidence>
<accession>A0A385PKQ8</accession>
<keyword evidence="10 16" id="KW-0238">DNA-binding</keyword>
<evidence type="ECO:0000256" key="11">
    <source>
        <dbReference type="ARBA" id="ARBA00023159"/>
    </source>
</evidence>
<keyword evidence="12 16" id="KW-0804">Transcription</keyword>
<keyword evidence="13 16" id="KW-1035">Host cytoplasm</keyword>
<evidence type="ECO:0000256" key="15">
    <source>
        <dbReference type="ARBA" id="ARBA00023323"/>
    </source>
</evidence>